<proteinExistence type="predicted"/>
<name>A0A8S5NRH4_9CAUD</name>
<organism evidence="2">
    <name type="scientific">Myoviridae sp. ctr0w28</name>
    <dbReference type="NCBI Taxonomy" id="2826703"/>
    <lineage>
        <taxon>Viruses</taxon>
        <taxon>Duplodnaviria</taxon>
        <taxon>Heunggongvirae</taxon>
        <taxon>Uroviricota</taxon>
        <taxon>Caudoviricetes</taxon>
    </lineage>
</organism>
<dbReference type="Pfam" id="PF19789">
    <property type="entry name" value="DUF6273"/>
    <property type="match status" value="1"/>
</dbReference>
<dbReference type="InterPro" id="IPR046240">
    <property type="entry name" value="DUF6273"/>
</dbReference>
<evidence type="ECO:0000259" key="1">
    <source>
        <dbReference type="Pfam" id="PF19789"/>
    </source>
</evidence>
<dbReference type="EMBL" id="BK015227">
    <property type="protein sequence ID" value="DAD96988.1"/>
    <property type="molecule type" value="Genomic_DNA"/>
</dbReference>
<accession>A0A8S5NRH4</accession>
<sequence>MAHKTLLNGTAYGIKGGKTLISGTSYSVKNGKTLIGGTGYDVNFVPTPEASTLNGCSWANISEISEAGLGESYFSVGDTKAVTISGGTIGAEDFNTTTLYVYILGFNHNSDIEGTGITFGTFKTAQTGGIDVCWIDSYYSNSHTSGTKCYNMNHWGKRNYSGWKGCDLRYDVLGSTDTAPSGYGSAVTTSRTGYDASVTCATSPVANTLMAALPSDLRAVMKPKTIYSDNTGGGSDTASYVTASVDYLPLLAEFEVHGARNYANSAEKNYQAQYTYYSNGNSKVKYRHSATSATAYWWVRSPGCSYNTYFCYVGTSGVAGINIGASTSYGLAPIFLV</sequence>
<protein>
    <recommendedName>
        <fullName evidence="1">DUF6273 domain-containing protein</fullName>
    </recommendedName>
</protein>
<feature type="domain" description="DUF6273" evidence="1">
    <location>
        <begin position="176"/>
        <end position="336"/>
    </location>
</feature>
<reference evidence="2" key="1">
    <citation type="journal article" date="2021" name="Proc. Natl. Acad. Sci. U.S.A.">
        <title>A Catalog of Tens of Thousands of Viruses from Human Metagenomes Reveals Hidden Associations with Chronic Diseases.</title>
        <authorList>
            <person name="Tisza M.J."/>
            <person name="Buck C.B."/>
        </authorList>
    </citation>
    <scope>NUCLEOTIDE SEQUENCE</scope>
    <source>
        <strain evidence="2">Ctr0w28</strain>
    </source>
</reference>
<evidence type="ECO:0000313" key="2">
    <source>
        <dbReference type="EMBL" id="DAD96988.1"/>
    </source>
</evidence>